<feature type="active site" evidence="6">
    <location>
        <position position="260"/>
    </location>
</feature>
<evidence type="ECO:0000256" key="6">
    <source>
        <dbReference type="PIRSR" id="PIRSR016020-1"/>
    </source>
</evidence>
<evidence type="ECO:0000313" key="8">
    <source>
        <dbReference type="EMBL" id="KAG0149488.1"/>
    </source>
</evidence>
<dbReference type="OrthoDB" id="1659429at2759"/>
<dbReference type="SUPFAM" id="SSF74650">
    <property type="entry name" value="Galactose mutarotase-like"/>
    <property type="match status" value="1"/>
</dbReference>
<evidence type="ECO:0000256" key="1">
    <source>
        <dbReference type="ARBA" id="ARBA00001096"/>
    </source>
</evidence>
<feature type="binding site" evidence="7">
    <location>
        <position position="78"/>
    </location>
    <ligand>
        <name>substrate</name>
    </ligand>
</feature>
<dbReference type="GO" id="GO:0005975">
    <property type="term" value="P:carbohydrate metabolic process"/>
    <property type="evidence" value="ECO:0007669"/>
    <property type="project" value="InterPro"/>
</dbReference>
<dbReference type="PIRSF" id="PIRSF016020">
    <property type="entry name" value="PHexose_mutarotase"/>
    <property type="match status" value="1"/>
</dbReference>
<dbReference type="InterPro" id="IPR008183">
    <property type="entry name" value="Aldose_1/G6P_1-epimerase"/>
</dbReference>
<dbReference type="GO" id="GO:0047938">
    <property type="term" value="F:glucose-6-phosphate 1-epimerase activity"/>
    <property type="evidence" value="ECO:0007669"/>
    <property type="project" value="UniProtKB-UniRule"/>
</dbReference>
<feature type="active site" evidence="6">
    <location>
        <position position="153"/>
    </location>
</feature>
<protein>
    <recommendedName>
        <fullName evidence="3 5">Glucose-6-phosphate 1-epimerase</fullName>
        <ecNumber evidence="3 5">5.1.3.15</ecNumber>
    </recommendedName>
</protein>
<dbReference type="PANTHER" id="PTHR11122:SF13">
    <property type="entry name" value="GLUCOSE-6-PHOSPHATE 1-EPIMERASE"/>
    <property type="match status" value="1"/>
</dbReference>
<evidence type="ECO:0000256" key="7">
    <source>
        <dbReference type="PIRSR" id="PIRSR016020-2"/>
    </source>
</evidence>
<reference evidence="8" key="1">
    <citation type="submission" date="2013-11" db="EMBL/GenBank/DDBJ databases">
        <title>Genome sequence of the fusiform rust pathogen reveals effectors for host alternation and coevolution with pine.</title>
        <authorList>
            <consortium name="DOE Joint Genome Institute"/>
            <person name="Smith K."/>
            <person name="Pendleton A."/>
            <person name="Kubisiak T."/>
            <person name="Anderson C."/>
            <person name="Salamov A."/>
            <person name="Aerts A."/>
            <person name="Riley R."/>
            <person name="Clum A."/>
            <person name="Lindquist E."/>
            <person name="Ence D."/>
            <person name="Campbell M."/>
            <person name="Kronenberg Z."/>
            <person name="Feau N."/>
            <person name="Dhillon B."/>
            <person name="Hamelin R."/>
            <person name="Burleigh J."/>
            <person name="Smith J."/>
            <person name="Yandell M."/>
            <person name="Nelson C."/>
            <person name="Grigoriev I."/>
            <person name="Davis J."/>
        </authorList>
    </citation>
    <scope>NUCLEOTIDE SEQUENCE</scope>
    <source>
        <strain evidence="8">G11</strain>
    </source>
</reference>
<dbReference type="EMBL" id="MU167227">
    <property type="protein sequence ID" value="KAG0149488.1"/>
    <property type="molecule type" value="Genomic_DNA"/>
</dbReference>
<organism evidence="8 9">
    <name type="scientific">Cronartium quercuum f. sp. fusiforme G11</name>
    <dbReference type="NCBI Taxonomy" id="708437"/>
    <lineage>
        <taxon>Eukaryota</taxon>
        <taxon>Fungi</taxon>
        <taxon>Dikarya</taxon>
        <taxon>Basidiomycota</taxon>
        <taxon>Pucciniomycotina</taxon>
        <taxon>Pucciniomycetes</taxon>
        <taxon>Pucciniales</taxon>
        <taxon>Coleosporiaceae</taxon>
        <taxon>Cronartium</taxon>
    </lineage>
</organism>
<dbReference type="GO" id="GO:0005737">
    <property type="term" value="C:cytoplasm"/>
    <property type="evidence" value="ECO:0007669"/>
    <property type="project" value="TreeGrafter"/>
</dbReference>
<keyword evidence="4 5" id="KW-0413">Isomerase</keyword>
<comment type="catalytic activity">
    <reaction evidence="1">
        <text>alpha-D-glucose 6-phosphate = beta-D-glucose 6-phosphate</text>
        <dbReference type="Rhea" id="RHEA:16249"/>
        <dbReference type="ChEBI" id="CHEBI:58225"/>
        <dbReference type="ChEBI" id="CHEBI:58247"/>
        <dbReference type="EC" id="5.1.3.15"/>
    </reaction>
</comment>
<dbReference type="InterPro" id="IPR011013">
    <property type="entry name" value="Gal_mutarotase_sf_dom"/>
</dbReference>
<evidence type="ECO:0000256" key="4">
    <source>
        <dbReference type="ARBA" id="ARBA00023235"/>
    </source>
</evidence>
<comment type="caution">
    <text evidence="8">The sequence shown here is derived from an EMBL/GenBank/DDBJ whole genome shotgun (WGS) entry which is preliminary data.</text>
</comment>
<dbReference type="Pfam" id="PF01263">
    <property type="entry name" value="Aldose_epim"/>
    <property type="match status" value="1"/>
</dbReference>
<dbReference type="CDD" id="cd09020">
    <property type="entry name" value="D-hex-6-P-epi_like"/>
    <property type="match status" value="1"/>
</dbReference>
<feature type="binding site" evidence="7">
    <location>
        <position position="83"/>
    </location>
    <ligand>
        <name>substrate</name>
    </ligand>
</feature>
<comment type="similarity">
    <text evidence="2 5">Belongs to the glucose-6-phosphate 1-epimerase family.</text>
</comment>
<dbReference type="InterPro" id="IPR025532">
    <property type="entry name" value="G6P_1-epimerase"/>
</dbReference>
<accession>A0A9P6NNW8</accession>
<evidence type="ECO:0000256" key="3">
    <source>
        <dbReference type="ARBA" id="ARBA00012083"/>
    </source>
</evidence>
<proteinExistence type="inferred from homology"/>
<evidence type="ECO:0000313" key="9">
    <source>
        <dbReference type="Proteomes" id="UP000886653"/>
    </source>
</evidence>
<name>A0A9P6NNW8_9BASI</name>
<dbReference type="Proteomes" id="UP000886653">
    <property type="component" value="Unassembled WGS sequence"/>
</dbReference>
<dbReference type="AlphaFoldDB" id="A0A9P6NNW8"/>
<dbReference type="PANTHER" id="PTHR11122">
    <property type="entry name" value="APOSPORY-ASSOCIATED PROTEIN C-RELATED"/>
    <property type="match status" value="1"/>
</dbReference>
<evidence type="ECO:0000256" key="5">
    <source>
        <dbReference type="PIRNR" id="PIRNR016020"/>
    </source>
</evidence>
<dbReference type="InterPro" id="IPR014718">
    <property type="entry name" value="GH-type_carb-bd"/>
</dbReference>
<sequence length="287" mass="31860">MPVFETKSDIVITTERSQAKIALHGAHVYSWTVEDEEQLFLSSATSITGPAAIRGGIPICFPVFGPPPKHEPFSHLKQHGFARTSTWVFDGADEEATSIQARFSLATTPEIQSIFPQSFACKYTVKISGKTLKTTLEVLNPTEKDFNFQALLHTYLRLPSGCLPEVVLVGPLKGLSFIDQVQGRAVGTEKRDKLDFKEGEVDRIYDEVPDTIEVQMGNQKAVVIKTISLPNLTVWNPHQAKSDAMGDMEKDGWKRFVCIEPGHTSFIKLGPKSSWTGEQLLTIQKTK</sequence>
<evidence type="ECO:0000256" key="2">
    <source>
        <dbReference type="ARBA" id="ARBA00005866"/>
    </source>
</evidence>
<keyword evidence="9" id="KW-1185">Reference proteome</keyword>
<dbReference type="Gene3D" id="2.70.98.10">
    <property type="match status" value="1"/>
</dbReference>
<comment type="function">
    <text evidence="5">Catalyzes the interconversion between the alpha and beta anomers from at least three hexose 6-phosphate sugars (Glc6P, Gal6P, and Man6P).</text>
</comment>
<gene>
    <name evidence="8" type="ORF">CROQUDRAFT_653566</name>
</gene>
<dbReference type="EC" id="5.1.3.15" evidence="3 5"/>
<feature type="binding site" evidence="7">
    <location>
        <position position="54"/>
    </location>
    <ligand>
        <name>substrate</name>
    </ligand>
</feature>
<dbReference type="GO" id="GO:0030246">
    <property type="term" value="F:carbohydrate binding"/>
    <property type="evidence" value="ECO:0007669"/>
    <property type="project" value="UniProtKB-UniRule"/>
</dbReference>